<dbReference type="EMBL" id="LAZR01010972">
    <property type="protein sequence ID" value="KKM64084.1"/>
    <property type="molecule type" value="Genomic_DNA"/>
</dbReference>
<comment type="caution">
    <text evidence="1">The sequence shown here is derived from an EMBL/GenBank/DDBJ whole genome shotgun (WGS) entry which is preliminary data.</text>
</comment>
<reference evidence="1" key="1">
    <citation type="journal article" date="2015" name="Nature">
        <title>Complex archaea that bridge the gap between prokaryotes and eukaryotes.</title>
        <authorList>
            <person name="Spang A."/>
            <person name="Saw J.H."/>
            <person name="Jorgensen S.L."/>
            <person name="Zaremba-Niedzwiedzka K."/>
            <person name="Martijn J."/>
            <person name="Lind A.E."/>
            <person name="van Eijk R."/>
            <person name="Schleper C."/>
            <person name="Guy L."/>
            <person name="Ettema T.J."/>
        </authorList>
    </citation>
    <scope>NUCLEOTIDE SEQUENCE</scope>
</reference>
<evidence type="ECO:0000313" key="1">
    <source>
        <dbReference type="EMBL" id="KKM64084.1"/>
    </source>
</evidence>
<proteinExistence type="predicted"/>
<sequence length="131" mass="14355">MARGEYPEWCGEGASDLDLADLPLSISGSLSEAENTSFSDTWERFMQDQCGFEERPRSEDGIRGDMKGLEIVIGATHRDTRVMVNGEDIGCYKLVVVAEIGCATKVKLYCRLLGSNPITIKGTLMEESNGN</sequence>
<dbReference type="AlphaFoldDB" id="A0A0F9J308"/>
<gene>
    <name evidence="1" type="ORF">LCGC14_1504940</name>
</gene>
<name>A0A0F9J308_9ZZZZ</name>
<protein>
    <submittedName>
        <fullName evidence="1">Uncharacterized protein</fullName>
    </submittedName>
</protein>
<accession>A0A0F9J308</accession>
<organism evidence="1">
    <name type="scientific">marine sediment metagenome</name>
    <dbReference type="NCBI Taxonomy" id="412755"/>
    <lineage>
        <taxon>unclassified sequences</taxon>
        <taxon>metagenomes</taxon>
        <taxon>ecological metagenomes</taxon>
    </lineage>
</organism>